<gene>
    <name evidence="5" type="ORF">DSM5745_02524</name>
</gene>
<comment type="similarity">
    <text evidence="3">Belongs to the NRP synthetase family.</text>
</comment>
<dbReference type="CDD" id="cd05930">
    <property type="entry name" value="A_NRPS"/>
    <property type="match status" value="1"/>
</dbReference>
<evidence type="ECO:0000256" key="2">
    <source>
        <dbReference type="ARBA" id="ARBA00022553"/>
    </source>
</evidence>
<keyword evidence="2" id="KW-0597">Phosphoprotein</keyword>
<dbReference type="Pfam" id="PF00550">
    <property type="entry name" value="PP-binding"/>
    <property type="match status" value="1"/>
</dbReference>
<dbReference type="InterPro" id="IPR036736">
    <property type="entry name" value="ACP-like_sf"/>
</dbReference>
<dbReference type="Gene3D" id="3.40.50.980">
    <property type="match status" value="2"/>
</dbReference>
<dbReference type="InterPro" id="IPR013120">
    <property type="entry name" value="FAR_NAD-bd"/>
</dbReference>
<dbReference type="Gene3D" id="2.30.38.10">
    <property type="entry name" value="Luciferase, Domain 3"/>
    <property type="match status" value="1"/>
</dbReference>
<dbReference type="Pfam" id="PF13193">
    <property type="entry name" value="AMP-binding_C"/>
    <property type="match status" value="1"/>
</dbReference>
<organism evidence="5 6">
    <name type="scientific">Aspergillus mulundensis</name>
    <dbReference type="NCBI Taxonomy" id="1810919"/>
    <lineage>
        <taxon>Eukaryota</taxon>
        <taxon>Fungi</taxon>
        <taxon>Dikarya</taxon>
        <taxon>Ascomycota</taxon>
        <taxon>Pezizomycotina</taxon>
        <taxon>Eurotiomycetes</taxon>
        <taxon>Eurotiomycetidae</taxon>
        <taxon>Eurotiales</taxon>
        <taxon>Aspergillaceae</taxon>
        <taxon>Aspergillus</taxon>
        <taxon>Aspergillus subgen. Nidulantes</taxon>
    </lineage>
</organism>
<dbReference type="InterPro" id="IPR006162">
    <property type="entry name" value="Ppantetheine_attach_site"/>
</dbReference>
<comment type="caution">
    <text evidence="5">The sequence shown here is derived from an EMBL/GenBank/DDBJ whole genome shotgun (WGS) entry which is preliminary data.</text>
</comment>
<reference evidence="5 6" key="1">
    <citation type="journal article" date="2018" name="IMA Fungus">
        <title>IMA Genome-F 9: Draft genome sequence of Annulohypoxylon stygium, Aspergillus mulundensis, Berkeleyomyces basicola (syn. Thielaviopsis basicola), Ceratocystis smalleyi, two Cercospora beticola strains, Coleophoma cylindrospora, Fusarium fracticaudum, Phialophora cf. hyalina, and Morchella septimelata.</title>
        <authorList>
            <person name="Wingfield B.D."/>
            <person name="Bills G.F."/>
            <person name="Dong Y."/>
            <person name="Huang W."/>
            <person name="Nel W.J."/>
            <person name="Swalarsk-Parry B.S."/>
            <person name="Vaghefi N."/>
            <person name="Wilken P.M."/>
            <person name="An Z."/>
            <person name="de Beer Z.W."/>
            <person name="De Vos L."/>
            <person name="Chen L."/>
            <person name="Duong T.A."/>
            <person name="Gao Y."/>
            <person name="Hammerbacher A."/>
            <person name="Kikkert J.R."/>
            <person name="Li Y."/>
            <person name="Li H."/>
            <person name="Li K."/>
            <person name="Li Q."/>
            <person name="Liu X."/>
            <person name="Ma X."/>
            <person name="Naidoo K."/>
            <person name="Pethybridge S.J."/>
            <person name="Sun J."/>
            <person name="Steenkamp E.T."/>
            <person name="van der Nest M.A."/>
            <person name="van Wyk S."/>
            <person name="Wingfield M.J."/>
            <person name="Xiong C."/>
            <person name="Yue Q."/>
            <person name="Zhang X."/>
        </authorList>
    </citation>
    <scope>NUCLEOTIDE SEQUENCE [LARGE SCALE GENOMIC DNA]</scope>
    <source>
        <strain evidence="5 6">DSM 5745</strain>
    </source>
</reference>
<dbReference type="Gene3D" id="3.40.50.720">
    <property type="entry name" value="NAD(P)-binding Rossmann-like Domain"/>
    <property type="match status" value="1"/>
</dbReference>
<sequence>MEQLLVHQVNRSPTSPAVIDGALTLSYAALLARADRLTKTLTLKHIGPQEPICIFLEPGHRQVTAQVAVLRAGGTCVPVDPSMPQKRLGEMLRDIEARLVITSEEFATRVPGHDAVLFDAVIMGAGGDAESNIEARATNGHGTGDNEPNGQAKQAMQVPVPVPVLGSCPEQWDHRSHILFTSGSTGKPKAVQISASSILHLATRTPVTPLQATDRVAELNNPGFDLSLFEIWVSLLSGATIVVIPKHTATDPFGLRDFIHTHGVSVVICPTALFGVIASTCPEAFGGVRHVLVCGEAPSVKAVRDVLTEGPPGALWNGYGPTECTTFVTLQLVDLAETGRESISIGRAVGETVVYLLDEEGRVIGDAGRDGEIYLGGPGLSRGYLNRPEGLERFVEIWPEGKGGKGVRVFRTGDMGRWRVPLEVLDFKGRFDMQVKQDGFRVELGDVERTLETMDGVRQAVVLQQRPTGHKVLSAYLVLADESIRARDVKNYAKESLPPYMVPSKITIVPALPLNPYGKVDREALARISLEEDGEVADGDSGEMSSIVKRMVRSLIHVADLQADDDFFELGMSSLESARLIGLLMQRFGKKVTMDMLLENPTVAKVASMLQETKQTRPTLVDIAVMQADTLLADDIPVVPDWLAANEGRVFITGVTGFVGVHLLAQLLALPGVQQIACLARSRKGLSAQARVEHTLKKYNIWAPSQPHMSKLLILDGEMADESLGLGPEKFTWLTTWASVVFHVGAKVNFCEPYASHFASNVLGTKHVLRLAALGRRKALHYMSSIDTWGPTALVLGTKRLEEDEGLHAHLTSLPYDTGYAHSQWVAEEMVRRTRDRGLPVAIYRPGFTIGDPSTAMGNPDDFFARLIVGSIKIGFWPYLPDQRLEYVTVDYVCSALLHIASNTGNLGKSYSLVAPEHKQSVSIEGTGRMLNEAGYAVKEVPYDEWVVRLRESDIDRNPLSPLMPLLEEPVLWELSRLQTSKHTPVYAAPNTVKALGGRDDIRYTPLSSGLLGRYLESWRREGFYDV</sequence>
<dbReference type="InterPro" id="IPR000873">
    <property type="entry name" value="AMP-dep_synth/lig_dom"/>
</dbReference>
<dbReference type="PROSITE" id="PS00012">
    <property type="entry name" value="PHOSPHOPANTETHEINE"/>
    <property type="match status" value="1"/>
</dbReference>
<dbReference type="PROSITE" id="PS50075">
    <property type="entry name" value="CARRIER"/>
    <property type="match status" value="1"/>
</dbReference>
<evidence type="ECO:0000259" key="4">
    <source>
        <dbReference type="PROSITE" id="PS50075"/>
    </source>
</evidence>
<dbReference type="InterPro" id="IPR045851">
    <property type="entry name" value="AMP-bd_C_sf"/>
</dbReference>
<evidence type="ECO:0000256" key="3">
    <source>
        <dbReference type="ARBA" id="ARBA00029454"/>
    </source>
</evidence>
<dbReference type="InterPro" id="IPR009081">
    <property type="entry name" value="PP-bd_ACP"/>
</dbReference>
<evidence type="ECO:0000313" key="6">
    <source>
        <dbReference type="Proteomes" id="UP000256690"/>
    </source>
</evidence>
<dbReference type="PANTHER" id="PTHR44845">
    <property type="entry name" value="CARRIER DOMAIN-CONTAINING PROTEIN"/>
    <property type="match status" value="1"/>
</dbReference>
<dbReference type="NCBIfam" id="TIGR01746">
    <property type="entry name" value="Thioester-redct"/>
    <property type="match status" value="1"/>
</dbReference>
<dbReference type="PANTHER" id="PTHR44845:SF6">
    <property type="entry name" value="BETA-ALANINE-ACTIVATING ENZYME"/>
    <property type="match status" value="1"/>
</dbReference>
<feature type="domain" description="Carrier" evidence="4">
    <location>
        <begin position="539"/>
        <end position="614"/>
    </location>
</feature>
<dbReference type="AlphaFoldDB" id="A0A3D8SWW4"/>
<proteinExistence type="inferred from homology"/>
<dbReference type="Pfam" id="PF00501">
    <property type="entry name" value="AMP-binding"/>
    <property type="match status" value="1"/>
</dbReference>
<dbReference type="Pfam" id="PF07993">
    <property type="entry name" value="NAD_binding_4"/>
    <property type="match status" value="1"/>
</dbReference>
<dbReference type="SUPFAM" id="SSF51735">
    <property type="entry name" value="NAD(P)-binding Rossmann-fold domains"/>
    <property type="match status" value="1"/>
</dbReference>
<dbReference type="Gene3D" id="1.10.1200.10">
    <property type="entry name" value="ACP-like"/>
    <property type="match status" value="1"/>
</dbReference>
<keyword evidence="1" id="KW-0596">Phosphopantetheine</keyword>
<dbReference type="Proteomes" id="UP000256690">
    <property type="component" value="Unassembled WGS sequence"/>
</dbReference>
<protein>
    <recommendedName>
        <fullName evidence="4">Carrier domain-containing protein</fullName>
    </recommendedName>
</protein>
<dbReference type="InterPro" id="IPR010080">
    <property type="entry name" value="Thioester_reductase-like_dom"/>
</dbReference>
<dbReference type="InterPro" id="IPR036291">
    <property type="entry name" value="NAD(P)-bd_dom_sf"/>
</dbReference>
<dbReference type="Gene3D" id="3.30.300.30">
    <property type="match status" value="1"/>
</dbReference>
<evidence type="ECO:0000256" key="1">
    <source>
        <dbReference type="ARBA" id="ARBA00022450"/>
    </source>
</evidence>
<evidence type="ECO:0000313" key="5">
    <source>
        <dbReference type="EMBL" id="RDW90749.1"/>
    </source>
</evidence>
<dbReference type="InterPro" id="IPR025110">
    <property type="entry name" value="AMP-bd_C"/>
</dbReference>
<dbReference type="SUPFAM" id="SSF47336">
    <property type="entry name" value="ACP-like"/>
    <property type="match status" value="1"/>
</dbReference>
<dbReference type="InterPro" id="IPR020845">
    <property type="entry name" value="AMP-binding_CS"/>
</dbReference>
<dbReference type="SUPFAM" id="SSF56801">
    <property type="entry name" value="Acetyl-CoA synthetase-like"/>
    <property type="match status" value="1"/>
</dbReference>
<dbReference type="PROSITE" id="PS00455">
    <property type="entry name" value="AMP_BINDING"/>
    <property type="match status" value="1"/>
</dbReference>
<accession>A0A3D8SWW4</accession>
<name>A0A3D8SWW4_9EURO</name>
<dbReference type="GeneID" id="38112894"/>
<dbReference type="RefSeq" id="XP_026607703.1">
    <property type="nucleotide sequence ID" value="XM_026744540.1"/>
</dbReference>
<dbReference type="EMBL" id="PVWQ01000002">
    <property type="protein sequence ID" value="RDW90749.1"/>
    <property type="molecule type" value="Genomic_DNA"/>
</dbReference>
<dbReference type="OrthoDB" id="408177at2759"/>
<keyword evidence="6" id="KW-1185">Reference proteome</keyword>
<dbReference type="STRING" id="1810919.A0A3D8SWW4"/>